<dbReference type="InterPro" id="IPR000182">
    <property type="entry name" value="GNAT_dom"/>
</dbReference>
<name>A0A2M6ITV8_9BACT</name>
<accession>A0A2M6ITV8</accession>
<organism evidence="2 3">
    <name type="scientific">Candidatus Roizmanbacteria bacterium CG11_big_fil_rev_8_21_14_0_20_36_8</name>
    <dbReference type="NCBI Taxonomy" id="1974856"/>
    <lineage>
        <taxon>Bacteria</taxon>
        <taxon>Candidatus Roizmaniibacteriota</taxon>
    </lineage>
</organism>
<gene>
    <name evidence="2" type="ORF">COV58_02890</name>
</gene>
<reference evidence="2 3" key="1">
    <citation type="submission" date="2017-09" db="EMBL/GenBank/DDBJ databases">
        <title>Depth-based differentiation of microbial function through sediment-hosted aquifers and enrichment of novel symbionts in the deep terrestrial subsurface.</title>
        <authorList>
            <person name="Probst A.J."/>
            <person name="Ladd B."/>
            <person name="Jarett J.K."/>
            <person name="Geller-Mcgrath D.E."/>
            <person name="Sieber C.M."/>
            <person name="Emerson J.B."/>
            <person name="Anantharaman K."/>
            <person name="Thomas B.C."/>
            <person name="Malmstrom R."/>
            <person name="Stieglmeier M."/>
            <person name="Klingl A."/>
            <person name="Woyke T."/>
            <person name="Ryan C.M."/>
            <person name="Banfield J.F."/>
        </authorList>
    </citation>
    <scope>NUCLEOTIDE SEQUENCE [LARGE SCALE GENOMIC DNA]</scope>
    <source>
        <strain evidence="2">CG11_big_fil_rev_8_21_14_0_20_36_8</strain>
    </source>
</reference>
<dbReference type="CDD" id="cd04301">
    <property type="entry name" value="NAT_SF"/>
    <property type="match status" value="1"/>
</dbReference>
<feature type="domain" description="N-acetyltransferase" evidence="1">
    <location>
        <begin position="8"/>
        <end position="141"/>
    </location>
</feature>
<proteinExistence type="predicted"/>
<comment type="caution">
    <text evidence="2">The sequence shown here is derived from an EMBL/GenBank/DDBJ whole genome shotgun (WGS) entry which is preliminary data.</text>
</comment>
<dbReference type="EMBL" id="PCVM01000066">
    <property type="protein sequence ID" value="PIQ73371.1"/>
    <property type="molecule type" value="Genomic_DNA"/>
</dbReference>
<dbReference type="Proteomes" id="UP000231056">
    <property type="component" value="Unassembled WGS sequence"/>
</dbReference>
<dbReference type="AlphaFoldDB" id="A0A2M6ITV8"/>
<dbReference type="GO" id="GO:0016747">
    <property type="term" value="F:acyltransferase activity, transferring groups other than amino-acyl groups"/>
    <property type="evidence" value="ECO:0007669"/>
    <property type="project" value="InterPro"/>
</dbReference>
<dbReference type="PROSITE" id="PS51186">
    <property type="entry name" value="GNAT"/>
    <property type="match status" value="1"/>
</dbReference>
<dbReference type="Gene3D" id="3.40.630.30">
    <property type="match status" value="1"/>
</dbReference>
<dbReference type="InterPro" id="IPR016181">
    <property type="entry name" value="Acyl_CoA_acyltransferase"/>
</dbReference>
<dbReference type="Pfam" id="PF13508">
    <property type="entry name" value="Acetyltransf_7"/>
    <property type="match status" value="1"/>
</dbReference>
<keyword evidence="2" id="KW-0808">Transferase</keyword>
<sequence>MNNFKLEITDREPNKKDAKIIKAGMLAYHKSKGHPRKTEYFSIFVKDDNCRVLGAIVVSFLWNGMHIDTLWVDESIRSQGWGRKLIEAAELEAKKRHCTLSFTDTFTWQAPEFYKKLGYKEFGKVENFPEGNSLIYYKKEL</sequence>
<evidence type="ECO:0000313" key="2">
    <source>
        <dbReference type="EMBL" id="PIQ73371.1"/>
    </source>
</evidence>
<protein>
    <submittedName>
        <fullName evidence="2">GNAT family N-acetyltransferase</fullName>
    </submittedName>
</protein>
<evidence type="ECO:0000259" key="1">
    <source>
        <dbReference type="PROSITE" id="PS51186"/>
    </source>
</evidence>
<dbReference type="SUPFAM" id="SSF55729">
    <property type="entry name" value="Acyl-CoA N-acyltransferases (Nat)"/>
    <property type="match status" value="1"/>
</dbReference>
<evidence type="ECO:0000313" key="3">
    <source>
        <dbReference type="Proteomes" id="UP000231056"/>
    </source>
</evidence>